<keyword evidence="1" id="KW-0324">Glycolysis</keyword>
<sequence>MLAPSIGNIHGDYGPEGPKLDLERLSSIGEQLCGRAVIALYGTNDFTAQIMQDCIKAGTVKLNVNKLLLKVWHVHLKENAHKLLMQRVDEGIEILQAEVEK</sequence>
<keyword evidence="1" id="KW-0456">Lyase</keyword>
<dbReference type="EMBL" id="JAAOAN010000016">
    <property type="protein sequence ID" value="KAF5725130.1"/>
    <property type="molecule type" value="Genomic_DNA"/>
</dbReference>
<keyword evidence="3" id="KW-1185">Reference proteome</keyword>
<evidence type="ECO:0000313" key="2">
    <source>
        <dbReference type="EMBL" id="KAF5725130.1"/>
    </source>
</evidence>
<dbReference type="UniPathway" id="UPA00109">
    <property type="reaction ID" value="UER00183"/>
</dbReference>
<dbReference type="GO" id="GO:0004332">
    <property type="term" value="F:fructose-bisphosphate aldolase activity"/>
    <property type="evidence" value="ECO:0007669"/>
    <property type="project" value="UniProtKB-EC"/>
</dbReference>
<comment type="catalytic activity">
    <reaction evidence="1">
        <text>beta-D-fructose 1,6-bisphosphate = D-glyceraldehyde 3-phosphate + dihydroxyacetone phosphate</text>
        <dbReference type="Rhea" id="RHEA:14729"/>
        <dbReference type="ChEBI" id="CHEBI:32966"/>
        <dbReference type="ChEBI" id="CHEBI:57642"/>
        <dbReference type="ChEBI" id="CHEBI:59776"/>
        <dbReference type="EC" id="4.1.2.13"/>
    </reaction>
</comment>
<reference evidence="2 3" key="1">
    <citation type="submission" date="2020-05" db="EMBL/GenBank/DDBJ databases">
        <title>Identification and distribution of gene clusters putatively required for synthesis of sphingolipid metabolism inhibitors in phylogenetically diverse species of the filamentous fungus Fusarium.</title>
        <authorList>
            <person name="Kim H.-S."/>
            <person name="Busman M."/>
            <person name="Brown D.W."/>
            <person name="Divon H."/>
            <person name="Uhlig S."/>
            <person name="Proctor R.H."/>
        </authorList>
    </citation>
    <scope>NUCLEOTIDE SEQUENCE [LARGE SCALE GENOMIC DNA]</scope>
    <source>
        <strain evidence="2 3">NRRL 66235</strain>
    </source>
</reference>
<accession>A0A8H6DQ95</accession>
<comment type="caution">
    <text evidence="2">The sequence shown here is derived from an EMBL/GenBank/DDBJ whole genome shotgun (WGS) entry which is preliminary data.</text>
</comment>
<comment type="cofactor">
    <cofactor evidence="1">
        <name>Zn(2+)</name>
        <dbReference type="ChEBI" id="CHEBI:29105"/>
    </cofactor>
    <text evidence="1">Binds 2 Zn(2+) ions per subunit. One is catalytic and the other provides a structural contribution.</text>
</comment>
<comment type="pathway">
    <text evidence="1">Carbohydrate degradation; glycolysis; D-glyceraldehyde 3-phosphate and glycerone phosphate from D-glucose: step 4/4.</text>
</comment>
<dbReference type="AlphaFoldDB" id="A0A8H6DQ95"/>
<comment type="similarity">
    <text evidence="1">Belongs to the class II fructose-bisphosphate aldolase family.</text>
</comment>
<dbReference type="Pfam" id="PF01116">
    <property type="entry name" value="F_bP_aldolase"/>
    <property type="match status" value="1"/>
</dbReference>
<keyword evidence="1" id="KW-0479">Metal-binding</keyword>
<name>A0A8H6DQ95_9HYPO</name>
<comment type="function">
    <text evidence="1">Catalyzes the aldol condensation of dihydroxyacetone phosphate (DHAP or glycerone-phosphate) with glyceraldehyde 3-phosphate (G3P) to form fructose 1,6-bisphosphate (FBP) in gluconeogenesis and the reverse reaction in glycolysis.</text>
</comment>
<dbReference type="Proteomes" id="UP000544331">
    <property type="component" value="Unassembled WGS sequence"/>
</dbReference>
<dbReference type="EC" id="4.1.2.13" evidence="1"/>
<dbReference type="Gene3D" id="3.20.20.70">
    <property type="entry name" value="Aldolase class I"/>
    <property type="match status" value="1"/>
</dbReference>
<dbReference type="SUPFAM" id="SSF51569">
    <property type="entry name" value="Aldolase"/>
    <property type="match status" value="1"/>
</dbReference>
<protein>
    <recommendedName>
        <fullName evidence="1">Fructose-bisphosphate aldolase</fullName>
        <shortName evidence="1">FBP aldolase</shortName>
        <ecNumber evidence="1">4.1.2.13</ecNumber>
    </recommendedName>
</protein>
<evidence type="ECO:0000313" key="3">
    <source>
        <dbReference type="Proteomes" id="UP000544331"/>
    </source>
</evidence>
<evidence type="ECO:0000256" key="1">
    <source>
        <dbReference type="RuleBase" id="RU366023"/>
    </source>
</evidence>
<dbReference type="OrthoDB" id="2558351at2759"/>
<organism evidence="2 3">
    <name type="scientific">Fusarium mundagurra</name>
    <dbReference type="NCBI Taxonomy" id="1567541"/>
    <lineage>
        <taxon>Eukaryota</taxon>
        <taxon>Fungi</taxon>
        <taxon>Dikarya</taxon>
        <taxon>Ascomycota</taxon>
        <taxon>Pezizomycotina</taxon>
        <taxon>Sordariomycetes</taxon>
        <taxon>Hypocreomycetidae</taxon>
        <taxon>Hypocreales</taxon>
        <taxon>Nectriaceae</taxon>
        <taxon>Fusarium</taxon>
        <taxon>Fusarium fujikuroi species complex</taxon>
    </lineage>
</organism>
<dbReference type="InterPro" id="IPR000771">
    <property type="entry name" value="FBA_II"/>
</dbReference>
<dbReference type="GO" id="GO:0006096">
    <property type="term" value="P:glycolytic process"/>
    <property type="evidence" value="ECO:0007669"/>
    <property type="project" value="UniProtKB-UniPathway"/>
</dbReference>
<dbReference type="GO" id="GO:0008270">
    <property type="term" value="F:zinc ion binding"/>
    <property type="evidence" value="ECO:0007669"/>
    <property type="project" value="UniProtKB-UniRule"/>
</dbReference>
<dbReference type="InterPro" id="IPR013785">
    <property type="entry name" value="Aldolase_TIM"/>
</dbReference>
<gene>
    <name evidence="2" type="ORF">FMUND_224</name>
</gene>
<proteinExistence type="inferred from homology"/>
<keyword evidence="1" id="KW-0862">Zinc</keyword>